<dbReference type="EMBL" id="QOIL01000010">
    <property type="protein sequence ID" value="RCG29788.1"/>
    <property type="molecule type" value="Genomic_DNA"/>
</dbReference>
<dbReference type="Proteomes" id="UP000253094">
    <property type="component" value="Unassembled WGS sequence"/>
</dbReference>
<dbReference type="InterPro" id="IPR011990">
    <property type="entry name" value="TPR-like_helical_dom_sf"/>
</dbReference>
<comment type="caution">
    <text evidence="1">The sequence shown here is derived from an EMBL/GenBank/DDBJ whole genome shotgun (WGS) entry which is preliminary data.</text>
</comment>
<evidence type="ECO:0000313" key="1">
    <source>
        <dbReference type="EMBL" id="RCG29788.1"/>
    </source>
</evidence>
<dbReference type="AlphaFoldDB" id="A0A367FHD7"/>
<name>A0A367FHD7_9ACTN</name>
<proteinExistence type="predicted"/>
<reference evidence="1 2" key="1">
    <citation type="submission" date="2018-06" db="EMBL/GenBank/DDBJ databases">
        <title>Sphaerisporangium craniellae sp. nov., isolated from a marine sponge in the South China Sea.</title>
        <authorList>
            <person name="Li L."/>
        </authorList>
    </citation>
    <scope>NUCLEOTIDE SEQUENCE [LARGE SCALE GENOMIC DNA]</scope>
    <source>
        <strain evidence="1 2">CCTCC AA 208026</strain>
    </source>
</reference>
<accession>A0A367FHD7</accession>
<organism evidence="1 2">
    <name type="scientific">Sphaerisporangium album</name>
    <dbReference type="NCBI Taxonomy" id="509200"/>
    <lineage>
        <taxon>Bacteria</taxon>
        <taxon>Bacillati</taxon>
        <taxon>Actinomycetota</taxon>
        <taxon>Actinomycetes</taxon>
        <taxon>Streptosporangiales</taxon>
        <taxon>Streptosporangiaceae</taxon>
        <taxon>Sphaerisporangium</taxon>
    </lineage>
</organism>
<keyword evidence="2" id="KW-1185">Reference proteome</keyword>
<dbReference type="Gene3D" id="1.25.40.10">
    <property type="entry name" value="Tetratricopeptide repeat domain"/>
    <property type="match status" value="1"/>
</dbReference>
<protein>
    <recommendedName>
        <fullName evidence="3">XRE family transcriptional regulator</fullName>
    </recommendedName>
</protein>
<evidence type="ECO:0008006" key="3">
    <source>
        <dbReference type="Google" id="ProtNLM"/>
    </source>
</evidence>
<gene>
    <name evidence="1" type="ORF">DQ384_19665</name>
</gene>
<dbReference type="OrthoDB" id="4506662at2"/>
<dbReference type="RefSeq" id="WP_114030297.1">
    <property type="nucleotide sequence ID" value="NZ_QOIL01000010.1"/>
</dbReference>
<sequence>MGRQGTLFEQACADRGWDRPAAFLAAFTQAAYMVGEPVELTDRQFRRWCLPNPPRPRQKAWRVLHAMFGVNPADLGFPPAPYGEINPCSFLITDQIEESDVNRRTFVTTAMGTTAGAALGAFTPPEAVGTPHVQELRAGLRALRTLGDAHGGSEVRALAVRHLHRIRRIIETSTYSDSIGRQLRLLAGETANRCAYLHFDACEQDKARHYWNEGLTIGTTLDHTDLKVQSLAMLGLQANYEKRPRHALDLLAAARHQAQPLGSPVLLSIIASREARALSLMGDHAGARAALTRAMRILERPRTGPPSPDWTAFYDQSETEVIQAHLFTDAGKHKAAIPYYQSSVAHTGTSFGRNRAGRQFVLAQCLVQAGEVDDGASLAIIALGQLREISSGQIRRRAVEARDTLAAVDSAGARESADALTRHLNSN</sequence>
<evidence type="ECO:0000313" key="2">
    <source>
        <dbReference type="Proteomes" id="UP000253094"/>
    </source>
</evidence>
<dbReference type="SUPFAM" id="SSF48452">
    <property type="entry name" value="TPR-like"/>
    <property type="match status" value="2"/>
</dbReference>